<accession>A0ABQ5EX41</accession>
<reference evidence="2" key="1">
    <citation type="journal article" date="2022" name="Int. J. Mol. Sci.">
        <title>Draft Genome of Tanacetum Coccineum: Genomic Comparison of Closely Related Tanacetum-Family Plants.</title>
        <authorList>
            <person name="Yamashiro T."/>
            <person name="Shiraishi A."/>
            <person name="Nakayama K."/>
            <person name="Satake H."/>
        </authorList>
    </citation>
    <scope>NUCLEOTIDE SEQUENCE</scope>
</reference>
<sequence>MDKEDQIKKAEEEAKRLVITKTKVIKFDPKKVISLKAGKKFKKAQDAEIRLKHEPITDVKIHPNSKLEVLTVYMNNDKRNFEVHNQFKFADFWITKSGKLGLIIENKKNSIVKDLMKSLSKRYERLKKIPEELGIQYALPALIPKQAPSQSPRRKRKHMKLDPEI</sequence>
<keyword evidence="3" id="KW-1185">Reference proteome</keyword>
<evidence type="ECO:0000256" key="1">
    <source>
        <dbReference type="SAM" id="MobiDB-lite"/>
    </source>
</evidence>
<proteinExistence type="predicted"/>
<gene>
    <name evidence="2" type="ORF">Tco_0990086</name>
</gene>
<evidence type="ECO:0000313" key="3">
    <source>
        <dbReference type="Proteomes" id="UP001151760"/>
    </source>
</evidence>
<evidence type="ECO:0000313" key="2">
    <source>
        <dbReference type="EMBL" id="GJT55032.1"/>
    </source>
</evidence>
<name>A0ABQ5EX41_9ASTR</name>
<dbReference type="Proteomes" id="UP001151760">
    <property type="component" value="Unassembled WGS sequence"/>
</dbReference>
<organism evidence="2 3">
    <name type="scientific">Tanacetum coccineum</name>
    <dbReference type="NCBI Taxonomy" id="301880"/>
    <lineage>
        <taxon>Eukaryota</taxon>
        <taxon>Viridiplantae</taxon>
        <taxon>Streptophyta</taxon>
        <taxon>Embryophyta</taxon>
        <taxon>Tracheophyta</taxon>
        <taxon>Spermatophyta</taxon>
        <taxon>Magnoliopsida</taxon>
        <taxon>eudicotyledons</taxon>
        <taxon>Gunneridae</taxon>
        <taxon>Pentapetalae</taxon>
        <taxon>asterids</taxon>
        <taxon>campanulids</taxon>
        <taxon>Asterales</taxon>
        <taxon>Asteraceae</taxon>
        <taxon>Asteroideae</taxon>
        <taxon>Anthemideae</taxon>
        <taxon>Anthemidinae</taxon>
        <taxon>Tanacetum</taxon>
    </lineage>
</organism>
<feature type="region of interest" description="Disordered" evidence="1">
    <location>
        <begin position="146"/>
        <end position="165"/>
    </location>
</feature>
<reference evidence="2" key="2">
    <citation type="submission" date="2022-01" db="EMBL/GenBank/DDBJ databases">
        <authorList>
            <person name="Yamashiro T."/>
            <person name="Shiraishi A."/>
            <person name="Satake H."/>
            <person name="Nakayama K."/>
        </authorList>
    </citation>
    <scope>NUCLEOTIDE SEQUENCE</scope>
</reference>
<dbReference type="EMBL" id="BQNB010016723">
    <property type="protein sequence ID" value="GJT55032.1"/>
    <property type="molecule type" value="Genomic_DNA"/>
</dbReference>
<protein>
    <submittedName>
        <fullName evidence="2">Uncharacterized protein</fullName>
    </submittedName>
</protein>
<comment type="caution">
    <text evidence="2">The sequence shown here is derived from an EMBL/GenBank/DDBJ whole genome shotgun (WGS) entry which is preliminary data.</text>
</comment>